<evidence type="ECO:0000313" key="3">
    <source>
        <dbReference type="Proteomes" id="UP001516061"/>
    </source>
</evidence>
<name>A0ABX2G0X9_9BURK</name>
<organism evidence="2 3">
    <name type="scientific">Sphaerotilus uruguayifluvii</name>
    <dbReference type="NCBI Taxonomy" id="2735897"/>
    <lineage>
        <taxon>Bacteria</taxon>
        <taxon>Pseudomonadati</taxon>
        <taxon>Pseudomonadota</taxon>
        <taxon>Betaproteobacteria</taxon>
        <taxon>Burkholderiales</taxon>
        <taxon>Sphaerotilaceae</taxon>
        <taxon>Sphaerotilus</taxon>
    </lineage>
</organism>
<comment type="caution">
    <text evidence="2">The sequence shown here is derived from an EMBL/GenBank/DDBJ whole genome shotgun (WGS) entry which is preliminary data.</text>
</comment>
<accession>A0ABX2G0X9</accession>
<dbReference type="Proteomes" id="UP001516061">
    <property type="component" value="Unassembled WGS sequence"/>
</dbReference>
<dbReference type="RefSeq" id="WP_173804046.1">
    <property type="nucleotide sequence ID" value="NZ_JABSNM010000002.1"/>
</dbReference>
<proteinExistence type="predicted"/>
<keyword evidence="1" id="KW-0732">Signal</keyword>
<evidence type="ECO:0000313" key="2">
    <source>
        <dbReference type="EMBL" id="NRT55088.1"/>
    </source>
</evidence>
<sequence>MNFLHATAAALLVTTLSGCATVQYGDQDTAARLRELKPVAGKTSLYVCREAAAFVGAGNRTTAIVDSRAIGTLKPNNFAHTLVDPGAHSVFIKRNPGGDSGVLELQTQAGEVAIVWVGMTGAGFGVLTVDNFSSRAEAEKCVRGAEYAVQAMP</sequence>
<feature type="signal peptide" evidence="1">
    <location>
        <begin position="1"/>
        <end position="20"/>
    </location>
</feature>
<protein>
    <recommendedName>
        <fullName evidence="4">DUF2846 domain-containing protein</fullName>
    </recommendedName>
</protein>
<evidence type="ECO:0008006" key="4">
    <source>
        <dbReference type="Google" id="ProtNLM"/>
    </source>
</evidence>
<keyword evidence="3" id="KW-1185">Reference proteome</keyword>
<evidence type="ECO:0000256" key="1">
    <source>
        <dbReference type="SAM" id="SignalP"/>
    </source>
</evidence>
<reference evidence="2 3" key="1">
    <citation type="submission" date="2020-05" db="EMBL/GenBank/DDBJ databases">
        <title>Genomic Encyclopedia of Type Strains, Phase IV (KMG-V): Genome sequencing to study the core and pangenomes of soil and plant-associated prokaryotes.</title>
        <authorList>
            <person name="Whitman W."/>
        </authorList>
    </citation>
    <scope>NUCLEOTIDE SEQUENCE [LARGE SCALE GENOMIC DNA]</scope>
    <source>
        <strain evidence="2 3">C29</strain>
    </source>
</reference>
<gene>
    <name evidence="2" type="ORF">HNQ01_000798</name>
</gene>
<feature type="chain" id="PRO_5047426183" description="DUF2846 domain-containing protein" evidence="1">
    <location>
        <begin position="21"/>
        <end position="153"/>
    </location>
</feature>
<dbReference type="EMBL" id="JABSNM010000002">
    <property type="protein sequence ID" value="NRT55088.1"/>
    <property type="molecule type" value="Genomic_DNA"/>
</dbReference>